<keyword evidence="2" id="KW-1185">Reference proteome</keyword>
<reference evidence="1" key="1">
    <citation type="submission" date="2022-11" db="EMBL/GenBank/DDBJ databases">
        <title>Centuries of genome instability and evolution in soft-shell clam transmissible cancer (bioRxiv).</title>
        <authorList>
            <person name="Hart S.F.M."/>
            <person name="Yonemitsu M.A."/>
            <person name="Giersch R.M."/>
            <person name="Beal B.F."/>
            <person name="Arriagada G."/>
            <person name="Davis B.W."/>
            <person name="Ostrander E.A."/>
            <person name="Goff S.P."/>
            <person name="Metzger M.J."/>
        </authorList>
    </citation>
    <scope>NUCLEOTIDE SEQUENCE</scope>
    <source>
        <strain evidence="1">MELC-2E11</strain>
        <tissue evidence="1">Siphon/mantle</tissue>
    </source>
</reference>
<proteinExistence type="predicted"/>
<dbReference type="EMBL" id="CP111025">
    <property type="protein sequence ID" value="WAR27017.1"/>
    <property type="molecule type" value="Genomic_DNA"/>
</dbReference>
<dbReference type="Pfam" id="PF15299">
    <property type="entry name" value="ALS2CR8"/>
    <property type="match status" value="2"/>
</dbReference>
<dbReference type="PANTHER" id="PTHR47456:SF1">
    <property type="entry name" value="PHD-TYPE DOMAIN-CONTAINING PROTEIN"/>
    <property type="match status" value="1"/>
</dbReference>
<sequence>GSIKHAFFWREHSCDSNPISYDGVPFIIVGKQRRECFHGPDRNRVDHTYEEKGRKLVLPSHKWNCPAFIMLRYIVRFPQYKFGSIFQPLDKVIINRIKALVAEEIRSVSEMKRHLRIFAKQNFPGVSELSNRYFPSNKDIRNHMSATLRLDNAHACSASQSDGLGDHMEELIFVHQNSDKKRLLAK</sequence>
<evidence type="ECO:0000313" key="2">
    <source>
        <dbReference type="Proteomes" id="UP001164746"/>
    </source>
</evidence>
<evidence type="ECO:0000313" key="1">
    <source>
        <dbReference type="EMBL" id="WAR27017.1"/>
    </source>
</evidence>
<dbReference type="Proteomes" id="UP001164746">
    <property type="component" value="Chromosome 14"/>
</dbReference>
<feature type="non-terminal residue" evidence="1">
    <location>
        <position position="186"/>
    </location>
</feature>
<dbReference type="PANTHER" id="PTHR47456">
    <property type="entry name" value="PHD-TYPE DOMAIN-CONTAINING PROTEIN"/>
    <property type="match status" value="1"/>
</dbReference>
<organism evidence="1 2">
    <name type="scientific">Mya arenaria</name>
    <name type="common">Soft-shell clam</name>
    <dbReference type="NCBI Taxonomy" id="6604"/>
    <lineage>
        <taxon>Eukaryota</taxon>
        <taxon>Metazoa</taxon>
        <taxon>Spiralia</taxon>
        <taxon>Lophotrochozoa</taxon>
        <taxon>Mollusca</taxon>
        <taxon>Bivalvia</taxon>
        <taxon>Autobranchia</taxon>
        <taxon>Heteroconchia</taxon>
        <taxon>Euheterodonta</taxon>
        <taxon>Imparidentia</taxon>
        <taxon>Neoheterodontei</taxon>
        <taxon>Myida</taxon>
        <taxon>Myoidea</taxon>
        <taxon>Myidae</taxon>
        <taxon>Mya</taxon>
    </lineage>
</organism>
<gene>
    <name evidence="1" type="ORF">MAR_012721</name>
</gene>
<name>A0ABY7FZE9_MYAAR</name>
<protein>
    <submittedName>
        <fullName evidence="1">Uncharacterized protein</fullName>
    </submittedName>
</protein>
<accession>A0ABY7FZE9</accession>
<dbReference type="InterPro" id="IPR029309">
    <property type="entry name" value="CaRF"/>
</dbReference>